<evidence type="ECO:0000256" key="4">
    <source>
        <dbReference type="ARBA" id="ARBA00022801"/>
    </source>
</evidence>
<organism evidence="7 8">
    <name type="scientific">Parashewanella curva</name>
    <dbReference type="NCBI Taxonomy" id="2338552"/>
    <lineage>
        <taxon>Bacteria</taxon>
        <taxon>Pseudomonadati</taxon>
        <taxon>Pseudomonadota</taxon>
        <taxon>Gammaproteobacteria</taxon>
        <taxon>Alteromonadales</taxon>
        <taxon>Shewanellaceae</taxon>
        <taxon>Parashewanella</taxon>
    </lineage>
</organism>
<comment type="function">
    <text evidence="5">The physiological role of BioH is to remove the methyl group introduced by BioC when the pimeloyl moiety is complete. It allows to synthesize pimeloyl-ACP via the fatty acid synthetic pathway through the hydrolysis of the ester bonds of pimeloyl-ACP esters.</text>
</comment>
<feature type="active site" description="Nucleophile" evidence="5">
    <location>
        <position position="57"/>
    </location>
</feature>
<keyword evidence="1 5" id="KW-0719">Serine esterase</keyword>
<comment type="caution">
    <text evidence="5">Lacks conserved residue(s) required for the propagation of feature annotation.</text>
</comment>
<protein>
    <recommendedName>
        <fullName evidence="5">Pimeloyl-[acyl-carrier protein] methyl ester esterase</fullName>
        <ecNumber evidence="5">3.1.1.85</ecNumber>
    </recommendedName>
    <alternativeName>
        <fullName evidence="5">Biotin synthesis protein BioH</fullName>
    </alternativeName>
    <alternativeName>
        <fullName evidence="5">Carboxylesterase BioH</fullName>
    </alternativeName>
</protein>
<evidence type="ECO:0000256" key="3">
    <source>
        <dbReference type="ARBA" id="ARBA00022756"/>
    </source>
</evidence>
<feature type="binding site" evidence="5">
    <location>
        <position position="211"/>
    </location>
    <ligand>
        <name>substrate</name>
    </ligand>
</feature>
<dbReference type="PANTHER" id="PTHR43194:SF5">
    <property type="entry name" value="PIMELOYL-[ACYL-CARRIER PROTEIN] METHYL ESTER ESTERASE"/>
    <property type="match status" value="1"/>
</dbReference>
<dbReference type="GO" id="GO:0090499">
    <property type="term" value="F:pimelyl-[acyl-carrier protein] methyl ester esterase activity"/>
    <property type="evidence" value="ECO:0007669"/>
    <property type="project" value="UniProtKB-EC"/>
</dbReference>
<keyword evidence="4 5" id="KW-0378">Hydrolase</keyword>
<comment type="pathway">
    <text evidence="5">Cofactor biosynthesis; biotin biosynthesis.</text>
</comment>
<evidence type="ECO:0000313" key="8">
    <source>
        <dbReference type="Proteomes" id="UP000281474"/>
    </source>
</evidence>
<dbReference type="OrthoDB" id="9780744at2"/>
<dbReference type="SUPFAM" id="SSF53474">
    <property type="entry name" value="alpha/beta-Hydrolases"/>
    <property type="match status" value="1"/>
</dbReference>
<dbReference type="EC" id="3.1.1.85" evidence="5"/>
<dbReference type="NCBIfam" id="TIGR01738">
    <property type="entry name" value="bioH"/>
    <property type="match status" value="1"/>
</dbReference>
<feature type="active site" evidence="5">
    <location>
        <position position="211"/>
    </location>
</feature>
<feature type="binding site" evidence="5">
    <location>
        <begin position="120"/>
        <end position="124"/>
    </location>
    <ligand>
        <name>substrate</name>
    </ligand>
</feature>
<dbReference type="GO" id="GO:0009102">
    <property type="term" value="P:biotin biosynthetic process"/>
    <property type="evidence" value="ECO:0007669"/>
    <property type="project" value="UniProtKB-UniRule"/>
</dbReference>
<accession>A0A3L8Q0J3</accession>
<dbReference type="HAMAP" id="MF_01260">
    <property type="entry name" value="Carboxylester"/>
    <property type="match status" value="1"/>
</dbReference>
<feature type="active site" evidence="5">
    <location>
        <position position="184"/>
    </location>
</feature>
<reference evidence="7 8" key="1">
    <citation type="submission" date="2018-09" db="EMBL/GenBank/DDBJ databases">
        <title>Phylogeny of the Shewanellaceae, and recommendation for two new genera, Pseudoshewanella and Parashewanella.</title>
        <authorList>
            <person name="Wang G."/>
        </authorList>
    </citation>
    <scope>NUCLEOTIDE SEQUENCE [LARGE SCALE GENOMIC DNA]</scope>
    <source>
        <strain evidence="7 8">C51</strain>
    </source>
</reference>
<comment type="catalytic activity">
    <reaction evidence="5">
        <text>6-carboxyhexanoyl-[ACP] methyl ester + H2O = 6-carboxyhexanoyl-[ACP] + methanol + H(+)</text>
        <dbReference type="Rhea" id="RHEA:42700"/>
        <dbReference type="Rhea" id="RHEA-COMP:9955"/>
        <dbReference type="Rhea" id="RHEA-COMP:10186"/>
        <dbReference type="ChEBI" id="CHEBI:15377"/>
        <dbReference type="ChEBI" id="CHEBI:15378"/>
        <dbReference type="ChEBI" id="CHEBI:17790"/>
        <dbReference type="ChEBI" id="CHEBI:78846"/>
        <dbReference type="ChEBI" id="CHEBI:82735"/>
        <dbReference type="EC" id="3.1.1.85"/>
    </reaction>
</comment>
<dbReference type="GO" id="GO:0005737">
    <property type="term" value="C:cytoplasm"/>
    <property type="evidence" value="ECO:0007669"/>
    <property type="project" value="UniProtKB-SubCell"/>
</dbReference>
<comment type="caution">
    <text evidence="7">The sequence shown here is derived from an EMBL/GenBank/DDBJ whole genome shotgun (WGS) entry which is preliminary data.</text>
</comment>
<feature type="domain" description="AB hydrolase-1" evidence="6">
    <location>
        <begin position="2"/>
        <end position="218"/>
    </location>
</feature>
<comment type="subunit">
    <text evidence="5">Monomer.</text>
</comment>
<evidence type="ECO:0000256" key="5">
    <source>
        <dbReference type="HAMAP-Rule" id="MF_01260"/>
    </source>
</evidence>
<dbReference type="AlphaFoldDB" id="A0A3L8Q0J3"/>
<dbReference type="InterPro" id="IPR000073">
    <property type="entry name" value="AB_hydrolase_1"/>
</dbReference>
<dbReference type="InterPro" id="IPR050228">
    <property type="entry name" value="Carboxylesterase_BioH"/>
</dbReference>
<evidence type="ECO:0000256" key="2">
    <source>
        <dbReference type="ARBA" id="ARBA00022490"/>
    </source>
</evidence>
<keyword evidence="3 5" id="KW-0093">Biotin biosynthesis</keyword>
<evidence type="ECO:0000313" key="7">
    <source>
        <dbReference type="EMBL" id="RLV60308.1"/>
    </source>
</evidence>
<dbReference type="Proteomes" id="UP000281474">
    <property type="component" value="Unassembled WGS sequence"/>
</dbReference>
<keyword evidence="2 5" id="KW-0963">Cytoplasm</keyword>
<comment type="subcellular location">
    <subcellularLocation>
        <location evidence="5">Cytoplasm</location>
    </subcellularLocation>
</comment>
<proteinExistence type="inferred from homology"/>
<comment type="similarity">
    <text evidence="5">Belongs to the AB hydrolase superfamily. Carboxylesterase BioH family.</text>
</comment>
<dbReference type="EMBL" id="QZEI01000018">
    <property type="protein sequence ID" value="RLV60308.1"/>
    <property type="molecule type" value="Genomic_DNA"/>
</dbReference>
<dbReference type="PANTHER" id="PTHR43194">
    <property type="entry name" value="HYDROLASE ALPHA/BETA FOLD FAMILY"/>
    <property type="match status" value="1"/>
</dbReference>
<evidence type="ECO:0000256" key="1">
    <source>
        <dbReference type="ARBA" id="ARBA00022487"/>
    </source>
</evidence>
<gene>
    <name evidence="5 7" type="primary">bioH</name>
    <name evidence="7" type="ORF">D5018_07610</name>
</gene>
<name>A0A3L8Q0J3_9GAMM</name>
<dbReference type="Gene3D" id="3.40.50.1820">
    <property type="entry name" value="alpha/beta hydrolase"/>
    <property type="match status" value="1"/>
</dbReference>
<keyword evidence="8" id="KW-1185">Reference proteome</keyword>
<dbReference type="Pfam" id="PF00561">
    <property type="entry name" value="Abhydrolase_1"/>
    <property type="match status" value="1"/>
</dbReference>
<evidence type="ECO:0000259" key="6">
    <source>
        <dbReference type="Pfam" id="PF00561"/>
    </source>
</evidence>
<dbReference type="InterPro" id="IPR029058">
    <property type="entry name" value="AB_hydrolase_fold"/>
</dbReference>
<dbReference type="InterPro" id="IPR010076">
    <property type="entry name" value="BioH"/>
</dbReference>
<feature type="binding site" evidence="5">
    <location>
        <begin position="57"/>
        <end position="58"/>
    </location>
    <ligand>
        <name>substrate</name>
    </ligand>
</feature>
<sequence length="233" mass="26436">MNHAVFSPLFERLQGYRVHYVDLPGFGHSDPVEGELMAWVDHLIEHLPDNSIWLGWSLGGLVATQLALTYPDKVRGLITVASSPCFLSKPDEHWAGMDPKVLSLFSEQLQSNIKKTVERFLAIQAMGSKTAKQEIKQLKHDVLTQPLPAQQALAQGLSFLQKYDLRNQATNIKLPWLRLWGRLDSLVPKAIIEQMPTTSNTTDVIMHDCAHAPFFSHPEEFCDILLKWLHKYS</sequence>